<keyword evidence="4" id="KW-0067">ATP-binding</keyword>
<dbReference type="InterPro" id="IPR041679">
    <property type="entry name" value="DNA2/NAM7-like_C"/>
</dbReference>
<dbReference type="InterPro" id="IPR027417">
    <property type="entry name" value="P-loop_NTPase"/>
</dbReference>
<dbReference type="InterPro" id="IPR047187">
    <property type="entry name" value="SF1_C_Upf1"/>
</dbReference>
<dbReference type="SUPFAM" id="SSF52540">
    <property type="entry name" value="P-loop containing nucleoside triphosphate hydrolases"/>
    <property type="match status" value="1"/>
</dbReference>
<dbReference type="Gene3D" id="2.40.70.10">
    <property type="entry name" value="Acid Proteases"/>
    <property type="match status" value="1"/>
</dbReference>
<gene>
    <name evidence="7" type="ORF">HPBE_LOCUS22808</name>
</gene>
<evidence type="ECO:0000313" key="9">
    <source>
        <dbReference type="WBParaSite" id="HPBE_0002280901-mRNA-1"/>
    </source>
</evidence>
<feature type="compositionally biased region" description="Polar residues" evidence="5">
    <location>
        <begin position="810"/>
        <end position="833"/>
    </location>
</feature>
<dbReference type="Gene3D" id="3.40.50.300">
    <property type="entry name" value="P-loop containing nucleotide triphosphate hydrolases"/>
    <property type="match status" value="2"/>
</dbReference>
<dbReference type="InterPro" id="IPR012337">
    <property type="entry name" value="RNaseH-like_sf"/>
</dbReference>
<feature type="region of interest" description="Disordered" evidence="5">
    <location>
        <begin position="1"/>
        <end position="25"/>
    </location>
</feature>
<dbReference type="PANTHER" id="PTHR43788">
    <property type="entry name" value="DNA2/NAM7 HELICASE FAMILY MEMBER"/>
    <property type="match status" value="1"/>
</dbReference>
<evidence type="ECO:0000259" key="6">
    <source>
        <dbReference type="PROSITE" id="PS50994"/>
    </source>
</evidence>
<keyword evidence="1" id="KW-0547">Nucleotide-binding</keyword>
<dbReference type="CDD" id="cd00303">
    <property type="entry name" value="retropepsin_like"/>
    <property type="match status" value="1"/>
</dbReference>
<dbReference type="GO" id="GO:0016787">
    <property type="term" value="F:hydrolase activity"/>
    <property type="evidence" value="ECO:0007669"/>
    <property type="project" value="UniProtKB-KW"/>
</dbReference>
<dbReference type="EMBL" id="UZAH01034376">
    <property type="protein sequence ID" value="VDP34816.1"/>
    <property type="molecule type" value="Genomic_DNA"/>
</dbReference>
<dbReference type="PROSITE" id="PS50994">
    <property type="entry name" value="INTEGRASE"/>
    <property type="match status" value="1"/>
</dbReference>
<dbReference type="Pfam" id="PF00665">
    <property type="entry name" value="rve"/>
    <property type="match status" value="1"/>
</dbReference>
<evidence type="ECO:0000256" key="1">
    <source>
        <dbReference type="ARBA" id="ARBA00022741"/>
    </source>
</evidence>
<accession>A0A3P8GV80</accession>
<dbReference type="InterPro" id="IPR041588">
    <property type="entry name" value="Integrase_H2C2"/>
</dbReference>
<dbReference type="GO" id="GO:0043139">
    <property type="term" value="F:5'-3' DNA helicase activity"/>
    <property type="evidence" value="ECO:0007669"/>
    <property type="project" value="TreeGrafter"/>
</dbReference>
<dbReference type="OrthoDB" id="5870259at2759"/>
<dbReference type="Proteomes" id="UP000050761">
    <property type="component" value="Unassembled WGS sequence"/>
</dbReference>
<dbReference type="InterPro" id="IPR021109">
    <property type="entry name" value="Peptidase_aspartic_dom_sf"/>
</dbReference>
<dbReference type="GO" id="GO:0003676">
    <property type="term" value="F:nucleic acid binding"/>
    <property type="evidence" value="ECO:0007669"/>
    <property type="project" value="InterPro"/>
</dbReference>
<keyword evidence="8" id="KW-1185">Reference proteome</keyword>
<evidence type="ECO:0000256" key="2">
    <source>
        <dbReference type="ARBA" id="ARBA00022801"/>
    </source>
</evidence>
<dbReference type="InterPro" id="IPR036397">
    <property type="entry name" value="RNaseH_sf"/>
</dbReference>
<proteinExistence type="predicted"/>
<sequence length="2018" mass="224176">MKPTGTISGRPLSNTTSSNTFAKYNNDPPHSPIVRIYHHGHFRPGLAAPLRMFGYGYAALSSLFAHGQPSSAGQSANTTTVPFTVPSPHKCLPLDPQPMKLSRVSIDAHSSWPPRAAMTDIQVLVLNSSSQFFTTQIPVTVNGIILLALIDTGAAITVSSRSITTLLGIFKMNPSNISSAIGMAGIPVAFIGCFPLTIQIGSITLTHNVHFTDGPCTPRQVDQYNIILGNDFLSRLPSWQINYPRRLFLVGNDFIRIRTDSSLCEYNNQGIRIRAAETSVIPPRSEKLVACFLPYSVSSPLMMITQPADLVAKNLVISPAVISPQNPYVLVTNPSSRPEILFAKQQLGIAAPLSVEDSGSLSEGTDVHLAGPPIPLFTTSVDDIDVELPTDSFLPKIDLSQCERSTVPHPGGNHFQIVVPETLKELLFLAFHSSPSAGGHFHWRKTLSKIARRYFWPRMAEDIFTLCRSCEICQRKRAASMNQELLLSPVPTAIFDKVYVDLTGPLHTSISGNKYILALIDHFSKYVIAVPLPNCSSISVAQAIMNECILKYGVMTELISDNASYLRSETIAELGKLLRISHYYCTPYHHEGNGACERVFATFQLMWRAYVKTDQTDWDNYVAPCTFTYNTSTHSSTNNTPFFLMFGRDPSFNVDLVIRHHEERHVPQEDNDGSEYLEHLLKVLHSAWSAAYAFNTKRRAQYKKQSSSVRPFAKEVYATDSMDVDNDQPSSSATVPVLATEVMDTTDSGTKGNLFLPPTESHPLDLSLPKAVPFSHFSSSVQGTNPNLDFSEVALPKTPERAADLPGPTEQGSSLLAPSSTQPTTLSSRQSAVTETPSSSSIVASPSAPTAEREIVDDSMDNTSSLPREPAGSSAPAPASALPPADAKVFIASEAARLLREKRQRRRRPRHSPLSDAPGSSRQCACSVPAPVHDPAPPRHPRITLRASSRRAAHQHVQTNQKWTNWNNDMPDTTPEDFHHPLMHLHPWGDLVRPRPPRYANLSNDCVTSNLAPDNYRPLRSSGYYAARFVRSLFPVYIKDPPSRSCKIPVMELQTLEAAIAFRDESRRIIQATLDGSYVEEEIRNPQHPTTPSYVTAPLPFQNKLPVLYQVVATGHASGVVLEAKDFFVVGPDRRDLHCIILDHFSVDIVTSLYGINRDEVSVGDLVWVYDVLPTRSAYRNPERVLHLSRIPKAIAYDAGTPCFFKAHHFALITPAERPDIGLGMVVNLIERGGQIKKIQAVFEGASDAVTISPLLCEPDMDPLVEHSVIRARMRQPVSLAIRFSEPPASKEARDELCNLAQQFLPIYTREGVVPLRVLNLRPEDREWLDDRISDFSSYVAHPHSSRRKMTQLFNVACSTLVAMASLQDDSTLRWVTATVPSLHACPFRLDIILSNMPSEAGWRRDRLVDFWVEGASQTTRMRIEHSVYNSATKQLSVRLAAHTWNHRSVVRFAQNQIQARDTPGSVYGYARLSQAAGTNDNGYGTVVHMPHLVDNIPSSSVGSLILDTVYGNPHLLRRRIPPLPPAIAHPASFRFRDRYLPLTTDQRAALELGVAGHPIVAIQAAYGTGKTVLGAIITGLLVCNQRGPIIITATTNHAVGHFTTTLLAMRAFQHLTVLRYVSDTAFMEGIPSTPVDIHEVLKNLIHTHKDALTGDERQACTRFSHGRQIYEDHIRNPERSLHLSEKDREEFLFADKEVSRTLSSTIRAMFRVRSPDVLLMTTTSLIASVQSHGIFHNYLADRKVIIVDEASQLPESLFAALVTQFPDACQVYMGDVHQMQPYVDCRRSALPAIYGARSIMSVLMQSPFVPRASLVTTFRAHPALNTLHNAVTYGGELVSGTPANHRSRLLDQVRCPNRMVPFIMVDITGSSVRTATGSHHNEQELQVCMHLVLQLFQCGFVPEQLCVLTFYKEPSRRLEDFAQRHRIEVATVDSIQGREVDVVIVLTTRTNIREESAEFIDDHLRINVALTRCRHGQFVLGHVASLRHLPHWSTVIQWAMHHRTIIPVSRVNDLFRR</sequence>
<evidence type="ECO:0000313" key="8">
    <source>
        <dbReference type="Proteomes" id="UP000050761"/>
    </source>
</evidence>
<evidence type="ECO:0000256" key="4">
    <source>
        <dbReference type="ARBA" id="ARBA00022840"/>
    </source>
</evidence>
<keyword evidence="3" id="KW-0347">Helicase</keyword>
<dbReference type="Pfam" id="PF13087">
    <property type="entry name" value="AAA_12"/>
    <property type="match status" value="1"/>
</dbReference>
<dbReference type="CDD" id="cd18808">
    <property type="entry name" value="SF1_C_Upf1"/>
    <property type="match status" value="1"/>
</dbReference>
<dbReference type="Gene3D" id="3.30.420.10">
    <property type="entry name" value="Ribonuclease H-like superfamily/Ribonuclease H"/>
    <property type="match status" value="1"/>
</dbReference>
<dbReference type="InterPro" id="IPR050534">
    <property type="entry name" value="Coronavir_polyprotein_1ab"/>
</dbReference>
<feature type="region of interest" description="Disordered" evidence="5">
    <location>
        <begin position="800"/>
        <end position="882"/>
    </location>
</feature>
<evidence type="ECO:0000313" key="7">
    <source>
        <dbReference type="EMBL" id="VDP34816.1"/>
    </source>
</evidence>
<feature type="region of interest" description="Disordered" evidence="5">
    <location>
        <begin position="900"/>
        <end position="939"/>
    </location>
</feature>
<dbReference type="GO" id="GO:0005524">
    <property type="term" value="F:ATP binding"/>
    <property type="evidence" value="ECO:0007669"/>
    <property type="project" value="UniProtKB-KW"/>
</dbReference>
<dbReference type="SUPFAM" id="SSF53098">
    <property type="entry name" value="Ribonuclease H-like"/>
    <property type="match status" value="1"/>
</dbReference>
<feature type="compositionally biased region" description="Low complexity" evidence="5">
    <location>
        <begin position="870"/>
        <end position="882"/>
    </location>
</feature>
<name>A0A183GJG0_HELPZ</name>
<protein>
    <submittedName>
        <fullName evidence="9">Integrase catalytic domain-containing protein</fullName>
    </submittedName>
</protein>
<dbReference type="Pfam" id="PF17921">
    <property type="entry name" value="Integrase_H2C2"/>
    <property type="match status" value="1"/>
</dbReference>
<dbReference type="WBParaSite" id="HPBE_0002280901-mRNA-1">
    <property type="protein sequence ID" value="HPBE_0002280901-mRNA-1"/>
    <property type="gene ID" value="HPBE_0002280901"/>
</dbReference>
<feature type="compositionally biased region" description="Basic residues" evidence="5">
    <location>
        <begin position="900"/>
        <end position="911"/>
    </location>
</feature>
<feature type="domain" description="Integrase catalytic" evidence="6">
    <location>
        <begin position="487"/>
        <end position="649"/>
    </location>
</feature>
<reference evidence="9" key="2">
    <citation type="submission" date="2019-09" db="UniProtKB">
        <authorList>
            <consortium name="WormBaseParasite"/>
        </authorList>
    </citation>
    <scope>IDENTIFICATION</scope>
</reference>
<dbReference type="Pfam" id="PF13245">
    <property type="entry name" value="AAA_19"/>
    <property type="match status" value="1"/>
</dbReference>
<organism evidence="8 9">
    <name type="scientific">Heligmosomoides polygyrus</name>
    <name type="common">Parasitic roundworm</name>
    <dbReference type="NCBI Taxonomy" id="6339"/>
    <lineage>
        <taxon>Eukaryota</taxon>
        <taxon>Metazoa</taxon>
        <taxon>Ecdysozoa</taxon>
        <taxon>Nematoda</taxon>
        <taxon>Chromadorea</taxon>
        <taxon>Rhabditida</taxon>
        <taxon>Rhabditina</taxon>
        <taxon>Rhabditomorpha</taxon>
        <taxon>Strongyloidea</taxon>
        <taxon>Heligmosomidae</taxon>
        <taxon>Heligmosomoides</taxon>
    </lineage>
</organism>
<dbReference type="PANTHER" id="PTHR43788:SF16">
    <property type="entry name" value="HELICASE WITH ZINC FINGER 2"/>
    <property type="match status" value="1"/>
</dbReference>
<reference evidence="7 8" key="1">
    <citation type="submission" date="2018-11" db="EMBL/GenBank/DDBJ databases">
        <authorList>
            <consortium name="Pathogen Informatics"/>
        </authorList>
    </citation>
    <scope>NUCLEOTIDE SEQUENCE [LARGE SCALE GENOMIC DNA]</scope>
</reference>
<evidence type="ECO:0000256" key="5">
    <source>
        <dbReference type="SAM" id="MobiDB-lite"/>
    </source>
</evidence>
<evidence type="ECO:0000256" key="3">
    <source>
        <dbReference type="ARBA" id="ARBA00022806"/>
    </source>
</evidence>
<dbReference type="InterPro" id="IPR001584">
    <property type="entry name" value="Integrase_cat-core"/>
</dbReference>
<feature type="compositionally biased region" description="Low complexity" evidence="5">
    <location>
        <begin position="834"/>
        <end position="850"/>
    </location>
</feature>
<accession>A0A183GJG0</accession>
<dbReference type="FunFam" id="1.10.340.70:FF:000001">
    <property type="entry name" value="Retrovirus-related Pol polyprotein from transposon gypsy-like Protein"/>
    <property type="match status" value="1"/>
</dbReference>
<feature type="compositionally biased region" description="Polar residues" evidence="5">
    <location>
        <begin position="1"/>
        <end position="23"/>
    </location>
</feature>
<keyword evidence="2" id="KW-0378">Hydrolase</keyword>
<dbReference type="GO" id="GO:0015074">
    <property type="term" value="P:DNA integration"/>
    <property type="evidence" value="ECO:0007669"/>
    <property type="project" value="InterPro"/>
</dbReference>
<dbReference type="SUPFAM" id="SSF50630">
    <property type="entry name" value="Acid proteases"/>
    <property type="match status" value="1"/>
</dbReference>
<dbReference type="Gene3D" id="1.10.340.70">
    <property type="match status" value="1"/>
</dbReference>